<reference evidence="2 3" key="1">
    <citation type="submission" date="2016-07" db="EMBL/GenBank/DDBJ databases">
        <title>Genome of Pelobium manganitolerans.</title>
        <authorList>
            <person name="Wu S."/>
            <person name="Wang G."/>
        </authorList>
    </citation>
    <scope>NUCLEOTIDE SEQUENCE [LARGE SCALE GENOMIC DNA]</scope>
    <source>
        <strain evidence="2 3">YS-25</strain>
    </source>
</reference>
<organism evidence="2 3">
    <name type="scientific">Pelobium manganitolerans</name>
    <dbReference type="NCBI Taxonomy" id="1842495"/>
    <lineage>
        <taxon>Bacteria</taxon>
        <taxon>Pseudomonadati</taxon>
        <taxon>Bacteroidota</taxon>
        <taxon>Sphingobacteriia</taxon>
        <taxon>Sphingobacteriales</taxon>
        <taxon>Sphingobacteriaceae</taxon>
        <taxon>Pelobium</taxon>
    </lineage>
</organism>
<sequence length="206" mass="23940">MEQKKYIVEEEPVYTLNELDESLTYSYANYLNWLFDERLELIKGKIFKMSPAPSRYHQKILSNLFREVGNFLYKQPCEVYVAPFDVRFPTGSKTDSEIFTVLQPDLCVICDKTKLDDRGCLGAPDLVVEILSPGNNKKELLLKYQLYEEFGVKEYWVVSPSEQTLLIYSLDEDGKYRASKLLTLSEKAESKVLRGFKLDVDLLFED</sequence>
<dbReference type="AlphaFoldDB" id="A0A419S494"/>
<dbReference type="SUPFAM" id="SSF52980">
    <property type="entry name" value="Restriction endonuclease-like"/>
    <property type="match status" value="1"/>
</dbReference>
<dbReference type="Pfam" id="PF05685">
    <property type="entry name" value="Uma2"/>
    <property type="match status" value="1"/>
</dbReference>
<evidence type="ECO:0000259" key="1">
    <source>
        <dbReference type="Pfam" id="PF05685"/>
    </source>
</evidence>
<dbReference type="Proteomes" id="UP000283433">
    <property type="component" value="Unassembled WGS sequence"/>
</dbReference>
<keyword evidence="2" id="KW-0378">Hydrolase</keyword>
<dbReference type="PANTHER" id="PTHR36558">
    <property type="entry name" value="GLR1098 PROTEIN"/>
    <property type="match status" value="1"/>
</dbReference>
<dbReference type="InterPro" id="IPR012296">
    <property type="entry name" value="Nuclease_put_TT1808"/>
</dbReference>
<proteinExistence type="predicted"/>
<gene>
    <name evidence="2" type="ORF">BCY91_08125</name>
</gene>
<protein>
    <submittedName>
        <fullName evidence="2">Restriction endonuclease</fullName>
    </submittedName>
</protein>
<keyword evidence="2" id="KW-0540">Nuclease</keyword>
<accession>A0A419S494</accession>
<dbReference type="InterPro" id="IPR008538">
    <property type="entry name" value="Uma2"/>
</dbReference>
<dbReference type="RefSeq" id="WP_120182436.1">
    <property type="nucleotide sequence ID" value="NZ_MBTA01000026.1"/>
</dbReference>
<name>A0A419S494_9SPHI</name>
<comment type="caution">
    <text evidence="2">The sequence shown here is derived from an EMBL/GenBank/DDBJ whole genome shotgun (WGS) entry which is preliminary data.</text>
</comment>
<keyword evidence="3" id="KW-1185">Reference proteome</keyword>
<dbReference type="GO" id="GO:0004519">
    <property type="term" value="F:endonuclease activity"/>
    <property type="evidence" value="ECO:0007669"/>
    <property type="project" value="UniProtKB-KW"/>
</dbReference>
<dbReference type="OrthoDB" id="9808428at2"/>
<dbReference type="EMBL" id="MBTA01000026">
    <property type="protein sequence ID" value="RKD14432.1"/>
    <property type="molecule type" value="Genomic_DNA"/>
</dbReference>
<dbReference type="Gene3D" id="3.90.1570.10">
    <property type="entry name" value="tt1808, chain A"/>
    <property type="match status" value="1"/>
</dbReference>
<evidence type="ECO:0000313" key="2">
    <source>
        <dbReference type="EMBL" id="RKD14432.1"/>
    </source>
</evidence>
<dbReference type="PANTHER" id="PTHR36558:SF1">
    <property type="entry name" value="RESTRICTION ENDONUCLEASE DOMAIN-CONTAINING PROTEIN-RELATED"/>
    <property type="match status" value="1"/>
</dbReference>
<evidence type="ECO:0000313" key="3">
    <source>
        <dbReference type="Proteomes" id="UP000283433"/>
    </source>
</evidence>
<dbReference type="CDD" id="cd06260">
    <property type="entry name" value="DUF820-like"/>
    <property type="match status" value="1"/>
</dbReference>
<feature type="domain" description="Putative restriction endonuclease" evidence="1">
    <location>
        <begin position="33"/>
        <end position="200"/>
    </location>
</feature>
<dbReference type="InterPro" id="IPR011335">
    <property type="entry name" value="Restrct_endonuc-II-like"/>
</dbReference>
<keyword evidence="2" id="KW-0255">Endonuclease</keyword>